<organism evidence="1 2">
    <name type="scientific">Mycolicibacterium doricum</name>
    <dbReference type="NCBI Taxonomy" id="126673"/>
    <lineage>
        <taxon>Bacteria</taxon>
        <taxon>Bacillati</taxon>
        <taxon>Actinomycetota</taxon>
        <taxon>Actinomycetes</taxon>
        <taxon>Mycobacteriales</taxon>
        <taxon>Mycobacteriaceae</taxon>
        <taxon>Mycolicibacterium</taxon>
    </lineage>
</organism>
<dbReference type="RefSeq" id="WP_133055530.1">
    <property type="nucleotide sequence ID" value="NZ_AP022605.1"/>
</dbReference>
<evidence type="ECO:0000313" key="1">
    <source>
        <dbReference type="EMBL" id="BBZ06718.1"/>
    </source>
</evidence>
<evidence type="ECO:0000313" key="2">
    <source>
        <dbReference type="Proteomes" id="UP000467201"/>
    </source>
</evidence>
<proteinExistence type="predicted"/>
<dbReference type="Proteomes" id="UP000467201">
    <property type="component" value="Chromosome"/>
</dbReference>
<dbReference type="EMBL" id="AP022605">
    <property type="protein sequence ID" value="BBZ06718.1"/>
    <property type="molecule type" value="Genomic_DNA"/>
</dbReference>
<accession>A0A7I7VTD5</accession>
<gene>
    <name evidence="1" type="ORF">MDOR_08870</name>
</gene>
<sequence>MEQSDTGYQCCIDDLFGGKQRCRTHRGGAQEEPTMPDVVDMHLDEAQEAVVEASGDPDLVLNSLDVKGPSQKHLVRKWWKVCWQAPEAGEPLADV</sequence>
<dbReference type="OrthoDB" id="4335972at2"/>
<protein>
    <submittedName>
        <fullName evidence="1">Uncharacterized protein</fullName>
    </submittedName>
</protein>
<name>A0A7I7VTD5_9MYCO</name>
<dbReference type="AlphaFoldDB" id="A0A7I7VTD5"/>
<reference evidence="1 2" key="1">
    <citation type="journal article" date="2019" name="Emerg. Microbes Infect.">
        <title>Comprehensive subspecies identification of 175 nontuberculous mycobacteria species based on 7547 genomic profiles.</title>
        <authorList>
            <person name="Matsumoto Y."/>
            <person name="Kinjo T."/>
            <person name="Motooka D."/>
            <person name="Nabeya D."/>
            <person name="Jung N."/>
            <person name="Uechi K."/>
            <person name="Horii T."/>
            <person name="Iida T."/>
            <person name="Fujita J."/>
            <person name="Nakamura S."/>
        </authorList>
    </citation>
    <scope>NUCLEOTIDE SEQUENCE [LARGE SCALE GENOMIC DNA]</scope>
    <source>
        <strain evidence="1 2">JCM 12405</strain>
    </source>
</reference>
<dbReference type="KEGG" id="mdr:MDOR_08870"/>